<dbReference type="STRING" id="1210089.GCA_001613165_04858"/>
<reference evidence="1 2" key="1">
    <citation type="submission" date="2018-07" db="EMBL/GenBank/DDBJ databases">
        <title>Genomic Encyclopedia of Type Strains, Phase IV (KMG-IV): sequencing the most valuable type-strain genomes for metagenomic binning, comparative biology and taxonomic classification.</title>
        <authorList>
            <person name="Goeker M."/>
        </authorList>
    </citation>
    <scope>NUCLEOTIDE SEQUENCE [LARGE SCALE GENOMIC DNA]</scope>
    <source>
        <strain evidence="1 2">DSM 44952</strain>
    </source>
</reference>
<dbReference type="Proteomes" id="UP000255355">
    <property type="component" value="Unassembled WGS sequence"/>
</dbReference>
<evidence type="ECO:0000313" key="2">
    <source>
        <dbReference type="Proteomes" id="UP000255355"/>
    </source>
</evidence>
<name>A0A370HDG3_9NOCA</name>
<proteinExistence type="predicted"/>
<dbReference type="AlphaFoldDB" id="A0A370HDG3"/>
<sequence length="178" mass="19871">MRIFSNHCRRFEYRVTAASPCAVTLAPSDIGVTRSFFDCLLLTVAVQPGDLALTGDAVGIVKRIAARTGSAYIVIDGFTQWAEALDRRGPAADFDVLTGLADALDVLADLTERLEERGERVHLMPFGWNKIQHAEVTDGRWARYVTDVRHDTHRIPSRTPAWSLTPRVRMPCARTHQL</sequence>
<organism evidence="1 2">
    <name type="scientific">Nocardia mexicana</name>
    <dbReference type="NCBI Taxonomy" id="279262"/>
    <lineage>
        <taxon>Bacteria</taxon>
        <taxon>Bacillati</taxon>
        <taxon>Actinomycetota</taxon>
        <taxon>Actinomycetes</taxon>
        <taxon>Mycobacteriales</taxon>
        <taxon>Nocardiaceae</taxon>
        <taxon>Nocardia</taxon>
    </lineage>
</organism>
<dbReference type="RefSeq" id="WP_068023847.1">
    <property type="nucleotide sequence ID" value="NZ_QQAZ01000002.1"/>
</dbReference>
<dbReference type="Gene3D" id="3.50.80.10">
    <property type="entry name" value="D-tyrosyl-tRNA(Tyr) deacylase"/>
    <property type="match status" value="1"/>
</dbReference>
<comment type="caution">
    <text evidence="1">The sequence shown here is derived from an EMBL/GenBank/DDBJ whole genome shotgun (WGS) entry which is preliminary data.</text>
</comment>
<protein>
    <submittedName>
        <fullName evidence="1">Uncharacterized protein</fullName>
    </submittedName>
</protein>
<keyword evidence="2" id="KW-1185">Reference proteome</keyword>
<gene>
    <name evidence="1" type="ORF">DFR68_102583</name>
</gene>
<dbReference type="OrthoDB" id="4565435at2"/>
<evidence type="ECO:0000313" key="1">
    <source>
        <dbReference type="EMBL" id="RDI54455.1"/>
    </source>
</evidence>
<dbReference type="InterPro" id="IPR023509">
    <property type="entry name" value="DTD-like_sf"/>
</dbReference>
<accession>A0A370HDG3</accession>
<dbReference type="EMBL" id="QQAZ01000002">
    <property type="protein sequence ID" value="RDI54455.1"/>
    <property type="molecule type" value="Genomic_DNA"/>
</dbReference>